<evidence type="ECO:0000313" key="2">
    <source>
        <dbReference type="Proteomes" id="UP000238916"/>
    </source>
</evidence>
<gene>
    <name evidence="1" type="ORF">SBF1_860005</name>
</gene>
<name>A0A2U3LUZ4_9FIRM</name>
<dbReference type="EMBL" id="OMOF01000845">
    <property type="protein sequence ID" value="SPF55763.1"/>
    <property type="molecule type" value="Genomic_DNA"/>
</dbReference>
<organism evidence="1 2">
    <name type="scientific">Candidatus Desulfosporosinus infrequens</name>
    <dbReference type="NCBI Taxonomy" id="2043169"/>
    <lineage>
        <taxon>Bacteria</taxon>
        <taxon>Bacillati</taxon>
        <taxon>Bacillota</taxon>
        <taxon>Clostridia</taxon>
        <taxon>Eubacteriales</taxon>
        <taxon>Desulfitobacteriaceae</taxon>
        <taxon>Desulfosporosinus</taxon>
    </lineage>
</organism>
<evidence type="ECO:0000313" key="1">
    <source>
        <dbReference type="EMBL" id="SPF55763.1"/>
    </source>
</evidence>
<reference evidence="2" key="1">
    <citation type="submission" date="2018-02" db="EMBL/GenBank/DDBJ databases">
        <authorList>
            <person name="Hausmann B."/>
        </authorList>
    </citation>
    <scope>NUCLEOTIDE SEQUENCE [LARGE SCALE GENOMIC DNA]</scope>
    <source>
        <strain evidence="2">Peat soil MAG SbF1</strain>
    </source>
</reference>
<dbReference type="AlphaFoldDB" id="A0A2U3LUZ4"/>
<proteinExistence type="predicted"/>
<accession>A0A2U3LUZ4</accession>
<dbReference type="Proteomes" id="UP000238916">
    <property type="component" value="Unassembled WGS sequence"/>
</dbReference>
<protein>
    <submittedName>
        <fullName evidence="1">Uncharacterized protein</fullName>
    </submittedName>
</protein>
<sequence>MLGNATTKVFNLVIQDHSIHDLVVYSIIKKTPINFKIIIPFNSDNLS</sequence>